<protein>
    <submittedName>
        <fullName evidence="2">Uncharacterized conserved protein YecE, DUF72 family</fullName>
    </submittedName>
</protein>
<keyword evidence="3" id="KW-1185">Reference proteome</keyword>
<dbReference type="Gene3D" id="3.20.20.410">
    <property type="entry name" value="Protein of unknown function UPF0759"/>
    <property type="match status" value="1"/>
</dbReference>
<accession>A0A1I3TED5</accession>
<dbReference type="SUPFAM" id="SSF117396">
    <property type="entry name" value="TM1631-like"/>
    <property type="match status" value="1"/>
</dbReference>
<organism evidence="2 3">
    <name type="scientific">Candidatus Pantoea symbiotica</name>
    <dbReference type="NCBI Taxonomy" id="1884370"/>
    <lineage>
        <taxon>Bacteria</taxon>
        <taxon>Pseudomonadati</taxon>
        <taxon>Pseudomonadota</taxon>
        <taxon>Gammaproteobacteria</taxon>
        <taxon>Enterobacterales</taxon>
        <taxon>Erwiniaceae</taxon>
        <taxon>Pantoea</taxon>
    </lineage>
</organism>
<name>A0A1I3TED5_9GAMM</name>
<dbReference type="InterPro" id="IPR002763">
    <property type="entry name" value="DUF72"/>
</dbReference>
<dbReference type="PANTHER" id="PTHR30348">
    <property type="entry name" value="UNCHARACTERIZED PROTEIN YECE"/>
    <property type="match status" value="1"/>
</dbReference>
<evidence type="ECO:0000256" key="1">
    <source>
        <dbReference type="SAM" id="MobiDB-lite"/>
    </source>
</evidence>
<gene>
    <name evidence="2" type="ORF">SAMN05518863_102296</name>
</gene>
<comment type="caution">
    <text evidence="2">The sequence shown here is derived from an EMBL/GenBank/DDBJ whole genome shotgun (WGS) entry which is preliminary data.</text>
</comment>
<sequence length="273" mass="31397">MTLRIGLPQWQHAQWKQFGIETLADYAQLFGCVEGNTTLYALPKPEVVMRWRDMTHDDFRFCFKFPDNISHKAALRDCDELLTEFFRLLDPLSQRIGQYWLQLPAAFSPAQLVDLWSFLDGLPRNFRYGVEVRHQAFFAKGDAERALNRGLLDRGVNRVILDSRPVHASTSQTAAAVDARSKKPRVPPHAVRTGSQPMVRFIGSDNVAESVPLFQPWHSKLQAWQLDSDPMMFIHTPDMGEVFPLIQALWPQLQQLEPSLRDLPDWPQQSSLF</sequence>
<evidence type="ECO:0000313" key="2">
    <source>
        <dbReference type="EMBL" id="SFJ67827.1"/>
    </source>
</evidence>
<feature type="region of interest" description="Disordered" evidence="1">
    <location>
        <begin position="171"/>
        <end position="191"/>
    </location>
</feature>
<dbReference type="NCBIfam" id="NF007637">
    <property type="entry name" value="PRK10302.1"/>
    <property type="match status" value="1"/>
</dbReference>
<dbReference type="InterPro" id="IPR036520">
    <property type="entry name" value="UPF0759_sf"/>
</dbReference>
<dbReference type="RefSeq" id="WP_091003289.1">
    <property type="nucleotide sequence ID" value="NZ_FOSD01000002.1"/>
</dbReference>
<dbReference type="Proteomes" id="UP000198841">
    <property type="component" value="Unassembled WGS sequence"/>
</dbReference>
<dbReference type="EMBL" id="FOSD01000002">
    <property type="protein sequence ID" value="SFJ67827.1"/>
    <property type="molecule type" value="Genomic_DNA"/>
</dbReference>
<dbReference type="PANTHER" id="PTHR30348:SF9">
    <property type="entry name" value="UPF0759 PROTEIN YECE"/>
    <property type="match status" value="1"/>
</dbReference>
<reference evidence="2 3" key="1">
    <citation type="submission" date="2016-10" db="EMBL/GenBank/DDBJ databases">
        <authorList>
            <person name="Varghese N."/>
            <person name="Submissions S."/>
        </authorList>
    </citation>
    <scope>NUCLEOTIDE SEQUENCE [LARGE SCALE GENOMIC DNA]</scope>
    <source>
        <strain evidence="2 3">YR512</strain>
    </source>
</reference>
<dbReference type="Pfam" id="PF01904">
    <property type="entry name" value="DUF72"/>
    <property type="match status" value="1"/>
</dbReference>
<proteinExistence type="predicted"/>
<evidence type="ECO:0000313" key="3">
    <source>
        <dbReference type="Proteomes" id="UP000198841"/>
    </source>
</evidence>